<keyword evidence="2" id="KW-1185">Reference proteome</keyword>
<evidence type="ECO:0000313" key="1">
    <source>
        <dbReference type="EMBL" id="GAA1550060.1"/>
    </source>
</evidence>
<accession>A0ABN2BZC2</accession>
<reference evidence="1 2" key="1">
    <citation type="journal article" date="2019" name="Int. J. Syst. Evol. Microbiol.">
        <title>The Global Catalogue of Microorganisms (GCM) 10K type strain sequencing project: providing services to taxonomists for standard genome sequencing and annotation.</title>
        <authorList>
            <consortium name="The Broad Institute Genomics Platform"/>
            <consortium name="The Broad Institute Genome Sequencing Center for Infectious Disease"/>
            <person name="Wu L."/>
            <person name="Ma J."/>
        </authorList>
    </citation>
    <scope>NUCLEOTIDE SEQUENCE [LARGE SCALE GENOMIC DNA]</scope>
    <source>
        <strain evidence="1 2">JCM 15572</strain>
    </source>
</reference>
<evidence type="ECO:0000313" key="2">
    <source>
        <dbReference type="Proteomes" id="UP001501705"/>
    </source>
</evidence>
<dbReference type="Proteomes" id="UP001501705">
    <property type="component" value="Unassembled WGS sequence"/>
</dbReference>
<dbReference type="EMBL" id="BAAAPH010000001">
    <property type="protein sequence ID" value="GAA1550060.1"/>
    <property type="molecule type" value="Genomic_DNA"/>
</dbReference>
<protein>
    <submittedName>
        <fullName evidence="1">Uncharacterized protein</fullName>
    </submittedName>
</protein>
<name>A0ABN2BZC2_9ACTN</name>
<comment type="caution">
    <text evidence="1">The sequence shown here is derived from an EMBL/GenBank/DDBJ whole genome shotgun (WGS) entry which is preliminary data.</text>
</comment>
<proteinExistence type="predicted"/>
<sequence length="69" mass="7433">MRVTGRAAYCRSSIAGSASQYRGGMGNGGTFVVAVDLTSGQARTSGRVRHICLHRAARNGRLLFHDYHP</sequence>
<gene>
    <name evidence="1" type="ORF">GCM10009804_03310</name>
</gene>
<organism evidence="1 2">
    <name type="scientific">Kribbella hippodromi</name>
    <dbReference type="NCBI Taxonomy" id="434347"/>
    <lineage>
        <taxon>Bacteria</taxon>
        <taxon>Bacillati</taxon>
        <taxon>Actinomycetota</taxon>
        <taxon>Actinomycetes</taxon>
        <taxon>Propionibacteriales</taxon>
        <taxon>Kribbellaceae</taxon>
        <taxon>Kribbella</taxon>
    </lineage>
</organism>